<evidence type="ECO:0000313" key="3">
    <source>
        <dbReference type="Proteomes" id="UP000015104"/>
    </source>
</evidence>
<evidence type="ECO:0000256" key="1">
    <source>
        <dbReference type="SAM" id="Phobius"/>
    </source>
</evidence>
<name>T1KSV8_TETUR</name>
<proteinExistence type="predicted"/>
<sequence length="96" mass="10929">MKNFDLVDSVDTSINWRSVESSSTDSAAQSTDFGVYTRETTEGNNNNWRCKIKMKKRIKNGAFGCYLFSFTLVSCWQVNADEGKQRELSCRLIVSL</sequence>
<protein>
    <submittedName>
        <fullName evidence="2">Uncharacterized protein</fullName>
    </submittedName>
</protein>
<reference evidence="2" key="2">
    <citation type="submission" date="2015-06" db="UniProtKB">
        <authorList>
            <consortium name="EnsemblMetazoa"/>
        </authorList>
    </citation>
    <scope>IDENTIFICATION</scope>
</reference>
<keyword evidence="1" id="KW-0812">Transmembrane</keyword>
<reference evidence="3" key="1">
    <citation type="submission" date="2011-08" db="EMBL/GenBank/DDBJ databases">
        <authorList>
            <person name="Rombauts S."/>
        </authorList>
    </citation>
    <scope>NUCLEOTIDE SEQUENCE</scope>
    <source>
        <strain evidence="3">London</strain>
    </source>
</reference>
<organism evidence="2 3">
    <name type="scientific">Tetranychus urticae</name>
    <name type="common">Two-spotted spider mite</name>
    <dbReference type="NCBI Taxonomy" id="32264"/>
    <lineage>
        <taxon>Eukaryota</taxon>
        <taxon>Metazoa</taxon>
        <taxon>Ecdysozoa</taxon>
        <taxon>Arthropoda</taxon>
        <taxon>Chelicerata</taxon>
        <taxon>Arachnida</taxon>
        <taxon>Acari</taxon>
        <taxon>Acariformes</taxon>
        <taxon>Trombidiformes</taxon>
        <taxon>Prostigmata</taxon>
        <taxon>Eleutherengona</taxon>
        <taxon>Raphignathae</taxon>
        <taxon>Tetranychoidea</taxon>
        <taxon>Tetranychidae</taxon>
        <taxon>Tetranychus</taxon>
    </lineage>
</organism>
<dbReference type="AlphaFoldDB" id="T1KSV8"/>
<accession>T1KSV8</accession>
<dbReference type="HOGENOM" id="CLU_2362425_0_0_1"/>
<keyword evidence="1" id="KW-1133">Transmembrane helix</keyword>
<keyword evidence="3" id="KW-1185">Reference proteome</keyword>
<evidence type="ECO:0000313" key="2">
    <source>
        <dbReference type="EnsemblMetazoa" id="tetur20g01000.1"/>
    </source>
</evidence>
<keyword evidence="1" id="KW-0472">Membrane</keyword>
<dbReference type="Proteomes" id="UP000015104">
    <property type="component" value="Unassembled WGS sequence"/>
</dbReference>
<dbReference type="EnsemblMetazoa" id="tetur20g01000.1">
    <property type="protein sequence ID" value="tetur20g01000.1"/>
    <property type="gene ID" value="tetur20g01000"/>
</dbReference>
<feature type="transmembrane region" description="Helical" evidence="1">
    <location>
        <begin position="61"/>
        <end position="79"/>
    </location>
</feature>
<dbReference type="EMBL" id="CAEY01000511">
    <property type="status" value="NOT_ANNOTATED_CDS"/>
    <property type="molecule type" value="Genomic_DNA"/>
</dbReference>